<feature type="active site" description="Proton acceptor" evidence="15">
    <location>
        <position position="477"/>
    </location>
</feature>
<evidence type="ECO:0000256" key="9">
    <source>
        <dbReference type="ARBA" id="ARBA00023239"/>
    </source>
</evidence>
<keyword evidence="20" id="KW-1185">Reference proteome</keyword>
<organism evidence="19 20">
    <name type="scientific">Rhodovulum euryhalinum</name>
    <dbReference type="NCBI Taxonomy" id="35805"/>
    <lineage>
        <taxon>Bacteria</taxon>
        <taxon>Pseudomonadati</taxon>
        <taxon>Pseudomonadota</taxon>
        <taxon>Alphaproteobacteria</taxon>
        <taxon>Rhodobacterales</taxon>
        <taxon>Paracoccaceae</taxon>
        <taxon>Rhodovulum</taxon>
    </lineage>
</organism>
<feature type="region of interest" description="Disordered" evidence="16">
    <location>
        <begin position="1"/>
        <end position="20"/>
    </location>
</feature>
<dbReference type="InterPro" id="IPR020558">
    <property type="entry name" value="DiOHA_6PGluconate_deHydtase_CS"/>
</dbReference>
<proteinExistence type="inferred from homology"/>
<comment type="pathway">
    <text evidence="12 15">Amino-acid biosynthesis; L-valine biosynthesis; L-valine from pyruvate: step 3/4.</text>
</comment>
<gene>
    <name evidence="15" type="primary">ilvD</name>
    <name evidence="19" type="ORF">EV655_102283</name>
</gene>
<comment type="function">
    <text evidence="15">Functions in the biosynthesis of branched-chain amino acids. Catalyzes the dehydration of (2R,3R)-2,3-dihydroxy-3-methylpentanoate (2,3-dihydroxy-3-methylvalerate) into 2-oxo-3-methylpentanoate (2-oxo-3-methylvalerate) and of (2R)-2,3-dihydroxy-3-methylbutanoate (2,3-dihydroxyisovalerate) into 2-oxo-3-methylbutanoate (2-oxoisovalerate), the penultimate precursor to L-isoleucine and L-valine, respectively.</text>
</comment>
<dbReference type="InterPro" id="IPR037237">
    <property type="entry name" value="IlvD/EDD_N"/>
</dbReference>
<dbReference type="GO" id="GO:0009097">
    <property type="term" value="P:isoleucine biosynthetic process"/>
    <property type="evidence" value="ECO:0007669"/>
    <property type="project" value="UniProtKB-UniRule"/>
</dbReference>
<dbReference type="HAMAP" id="MF_00012">
    <property type="entry name" value="IlvD"/>
    <property type="match status" value="1"/>
</dbReference>
<evidence type="ECO:0000256" key="2">
    <source>
        <dbReference type="ARBA" id="ARBA00006486"/>
    </source>
</evidence>
<dbReference type="EMBL" id="SLWW01000002">
    <property type="protein sequence ID" value="TCO73518.1"/>
    <property type="molecule type" value="Genomic_DNA"/>
</dbReference>
<evidence type="ECO:0000256" key="3">
    <source>
        <dbReference type="ARBA" id="ARBA00022605"/>
    </source>
</evidence>
<dbReference type="FunFam" id="3.50.30.80:FF:000001">
    <property type="entry name" value="Dihydroxy-acid dehydratase"/>
    <property type="match status" value="1"/>
</dbReference>
<comment type="similarity">
    <text evidence="2 15">Belongs to the IlvD/Edd family.</text>
</comment>
<dbReference type="OrthoDB" id="9807077at2"/>
<dbReference type="NCBIfam" id="TIGR00110">
    <property type="entry name" value="ilvD"/>
    <property type="match status" value="1"/>
</dbReference>
<dbReference type="Gene3D" id="3.50.30.80">
    <property type="entry name" value="IlvD/EDD C-terminal domain-like"/>
    <property type="match status" value="1"/>
</dbReference>
<evidence type="ECO:0000313" key="19">
    <source>
        <dbReference type="EMBL" id="TCO73518.1"/>
    </source>
</evidence>
<evidence type="ECO:0000256" key="5">
    <source>
        <dbReference type="ARBA" id="ARBA00022723"/>
    </source>
</evidence>
<evidence type="ECO:0000256" key="8">
    <source>
        <dbReference type="ARBA" id="ARBA00023014"/>
    </source>
</evidence>
<dbReference type="PROSITE" id="PS00886">
    <property type="entry name" value="ILVD_EDD_1"/>
    <property type="match status" value="1"/>
</dbReference>
<keyword evidence="10 15" id="KW-0100">Branched-chain amino acid biosynthesis</keyword>
<comment type="catalytic activity">
    <reaction evidence="15">
        <text>(2R,3R)-2,3-dihydroxy-3-methylpentanoate = (S)-3-methyl-2-oxopentanoate + H2O</text>
        <dbReference type="Rhea" id="RHEA:27694"/>
        <dbReference type="ChEBI" id="CHEBI:15377"/>
        <dbReference type="ChEBI" id="CHEBI:35146"/>
        <dbReference type="ChEBI" id="CHEBI:49258"/>
        <dbReference type="EC" id="4.2.1.9"/>
    </reaction>
</comment>
<evidence type="ECO:0000256" key="7">
    <source>
        <dbReference type="ARBA" id="ARBA00023004"/>
    </source>
</evidence>
<evidence type="ECO:0000256" key="12">
    <source>
        <dbReference type="ARBA" id="ARBA00029436"/>
    </source>
</evidence>
<keyword evidence="7 15" id="KW-0408">Iron</keyword>
<sequence length="575" mass="60777">MPPIDKSRLPSRHVTEGPSRAPHRSYYYAMGISEAEIHQPFVGVATCWNEAAPCNIALNRQAQAVKMGVKEAHGTPREFTTITVTDGIAMGHEGMRSSLASREAIADTVELTMRGHCYDALVGLAGCDKSLPGMMMAMVRLNVPSVFIYGGSILPGRHEGRDVTVQDVFEAVGQNQAGNMSEEALIALEKVACPSAGACGGQFTANTMACVSEAIGLALPNSSGAPAPYESRDQYCEASGRKVMELIEKNIRARDIVTRKALENAARVVACTGGSTNAGLHLPAIAHEAGIDFDLFDVCDIFRDTPYFVDLKPGGKYVAKDLYEVGGVPVVMKELKKAGLIHEDCMTATGRTIGEEIDMVTREADGRVIYPSAAPITPTGGVVGLKGNLAPDGAIVKVAGMEKEQQVFTGPARVFECEEDAFEAVKARSYREGEVIVIRNEGPAGGPGMREMLATTAALSGQGMGKKVALITDGRFSGATRGFCVGHVGPEAAHGGPIALLRDGDVITINAITGELSVALSDEELAARKAAWAGPKDTIYASGALWKYARLVGSTRKGAVTHPGGAQEKHVYMDL</sequence>
<evidence type="ECO:0000256" key="6">
    <source>
        <dbReference type="ARBA" id="ARBA00022842"/>
    </source>
</evidence>
<keyword evidence="4 15" id="KW-0001">2Fe-2S</keyword>
<dbReference type="PANTHER" id="PTHR21000:SF5">
    <property type="entry name" value="DIHYDROXY-ACID DEHYDRATASE, MITOCHONDRIAL"/>
    <property type="match status" value="1"/>
</dbReference>
<dbReference type="NCBIfam" id="NF002068">
    <property type="entry name" value="PRK00911.1"/>
    <property type="match status" value="1"/>
</dbReference>
<keyword evidence="6 15" id="KW-0460">Magnesium</keyword>
<protein>
    <recommendedName>
        <fullName evidence="14 15">Dihydroxy-acid dehydratase</fullName>
        <shortName evidence="15">DAD</shortName>
        <ecNumber evidence="14 15">4.2.1.9</ecNumber>
    </recommendedName>
</protein>
<evidence type="ECO:0000256" key="13">
    <source>
        <dbReference type="ARBA" id="ARBA00029437"/>
    </source>
</evidence>
<feature type="modified residue" description="N6-carboxylysine" evidence="15">
    <location>
        <position position="129"/>
    </location>
</feature>
<keyword evidence="8 15" id="KW-0411">Iron-sulfur</keyword>
<comment type="caution">
    <text evidence="15">Lacks conserved residue(s) required for the propagation of feature annotation.</text>
</comment>
<keyword evidence="5 15" id="KW-0479">Metal-binding</keyword>
<dbReference type="UniPathway" id="UPA00049">
    <property type="reaction ID" value="UER00061"/>
</dbReference>
<dbReference type="InterPro" id="IPR050165">
    <property type="entry name" value="DHAD_IlvD/Edd"/>
</dbReference>
<feature type="binding site" evidence="15">
    <location>
        <position position="86"/>
    </location>
    <ligand>
        <name>Mg(2+)</name>
        <dbReference type="ChEBI" id="CHEBI:18420"/>
    </ligand>
</feature>
<dbReference type="SUPFAM" id="SSF52016">
    <property type="entry name" value="LeuD/IlvD-like"/>
    <property type="match status" value="1"/>
</dbReference>
<dbReference type="InterPro" id="IPR000581">
    <property type="entry name" value="ILV_EDD_N"/>
</dbReference>
<dbReference type="UniPathway" id="UPA00047">
    <property type="reaction ID" value="UER00057"/>
</dbReference>
<dbReference type="AlphaFoldDB" id="A0A4R2KTL0"/>
<feature type="binding site" evidence="15">
    <location>
        <position position="54"/>
    </location>
    <ligand>
        <name>[2Fe-2S] cluster</name>
        <dbReference type="ChEBI" id="CHEBI:190135"/>
    </ligand>
</feature>
<keyword evidence="3 15" id="KW-0028">Amino-acid biosynthesis</keyword>
<comment type="cofactor">
    <cofactor evidence="1 15">
        <name>Mg(2+)</name>
        <dbReference type="ChEBI" id="CHEBI:18420"/>
    </cofactor>
</comment>
<feature type="domain" description="Dihydroxy-acid/6-phosphogluconate dehydratase N-terminal" evidence="17">
    <location>
        <begin position="39"/>
        <end position="355"/>
    </location>
</feature>
<dbReference type="Pfam" id="PF00920">
    <property type="entry name" value="ILVD_EDD_N"/>
    <property type="match status" value="1"/>
</dbReference>
<evidence type="ECO:0000256" key="16">
    <source>
        <dbReference type="SAM" id="MobiDB-lite"/>
    </source>
</evidence>
<feature type="binding site" description="via carbamate group" evidence="15">
    <location>
        <position position="129"/>
    </location>
    <ligand>
        <name>Mg(2+)</name>
        <dbReference type="ChEBI" id="CHEBI:18420"/>
    </ligand>
</feature>
<comment type="catalytic activity">
    <reaction evidence="11">
        <text>(2R)-2,3-dihydroxy-3-methylbutanoate = 3-methyl-2-oxobutanoate + H2O</text>
        <dbReference type="Rhea" id="RHEA:24809"/>
        <dbReference type="ChEBI" id="CHEBI:11851"/>
        <dbReference type="ChEBI" id="CHEBI:15377"/>
        <dbReference type="ChEBI" id="CHEBI:49072"/>
        <dbReference type="EC" id="4.2.1.9"/>
    </reaction>
    <physiologicalReaction direction="left-to-right" evidence="11">
        <dbReference type="Rhea" id="RHEA:24810"/>
    </physiologicalReaction>
</comment>
<dbReference type="GO" id="GO:0009099">
    <property type="term" value="P:L-valine biosynthetic process"/>
    <property type="evidence" value="ECO:0007669"/>
    <property type="project" value="UniProtKB-UniRule"/>
</dbReference>
<feature type="domain" description="Dihydroxy-acid/6-phosphogluconate dehydratase C-terminal" evidence="18">
    <location>
        <begin position="368"/>
        <end position="559"/>
    </location>
</feature>
<comment type="cofactor">
    <cofactor evidence="15">
        <name>[2Fe-2S] cluster</name>
        <dbReference type="ChEBI" id="CHEBI:190135"/>
    </cofactor>
    <text evidence="15">Binds 1 [2Fe-2S] cluster per subunit. This cluster acts as a Lewis acid cofactor.</text>
</comment>
<accession>A0A4R2KTL0</accession>
<evidence type="ECO:0000259" key="18">
    <source>
        <dbReference type="Pfam" id="PF24877"/>
    </source>
</evidence>
<feature type="binding site" evidence="15">
    <location>
        <position position="128"/>
    </location>
    <ligand>
        <name>Mg(2+)</name>
        <dbReference type="ChEBI" id="CHEBI:18420"/>
    </ligand>
</feature>
<reference evidence="19 20" key="1">
    <citation type="submission" date="2019-03" db="EMBL/GenBank/DDBJ databases">
        <title>Genomic Encyclopedia of Type Strains, Phase IV (KMG-IV): sequencing the most valuable type-strain genomes for metagenomic binning, comparative biology and taxonomic classification.</title>
        <authorList>
            <person name="Goeker M."/>
        </authorList>
    </citation>
    <scope>NUCLEOTIDE SEQUENCE [LARGE SCALE GENOMIC DNA]</scope>
    <source>
        <strain evidence="19 20">DSM 4868</strain>
    </source>
</reference>
<evidence type="ECO:0000259" key="17">
    <source>
        <dbReference type="Pfam" id="PF00920"/>
    </source>
</evidence>
<dbReference type="GO" id="GO:0004160">
    <property type="term" value="F:dihydroxy-acid dehydratase activity"/>
    <property type="evidence" value="ECO:0007669"/>
    <property type="project" value="UniProtKB-UniRule"/>
</dbReference>
<dbReference type="EC" id="4.2.1.9" evidence="14 15"/>
<evidence type="ECO:0000256" key="10">
    <source>
        <dbReference type="ARBA" id="ARBA00023304"/>
    </source>
</evidence>
<evidence type="ECO:0000313" key="20">
    <source>
        <dbReference type="Proteomes" id="UP000295142"/>
    </source>
</evidence>
<comment type="pathway">
    <text evidence="13 15">Amino-acid biosynthesis; L-isoleucine biosynthesis; L-isoleucine from 2-oxobutanoate: step 3/4.</text>
</comment>
<keyword evidence="9 15" id="KW-0456">Lyase</keyword>
<name>A0A4R2KTL0_9RHOB</name>
<evidence type="ECO:0000256" key="14">
    <source>
        <dbReference type="ARBA" id="ARBA00029490"/>
    </source>
</evidence>
<evidence type="ECO:0000256" key="1">
    <source>
        <dbReference type="ARBA" id="ARBA00001946"/>
    </source>
</evidence>
<evidence type="ECO:0000256" key="15">
    <source>
        <dbReference type="HAMAP-Rule" id="MF_00012"/>
    </source>
</evidence>
<dbReference type="Proteomes" id="UP000295142">
    <property type="component" value="Unassembled WGS sequence"/>
</dbReference>
<dbReference type="InterPro" id="IPR056740">
    <property type="entry name" value="ILV_EDD_C"/>
</dbReference>
<dbReference type="SUPFAM" id="SSF143975">
    <property type="entry name" value="IlvD/EDD N-terminal domain-like"/>
    <property type="match status" value="1"/>
</dbReference>
<feature type="binding site" evidence="15">
    <location>
        <position position="451"/>
    </location>
    <ligand>
        <name>Mg(2+)</name>
        <dbReference type="ChEBI" id="CHEBI:18420"/>
    </ligand>
</feature>
<evidence type="ECO:0000256" key="4">
    <source>
        <dbReference type="ARBA" id="ARBA00022714"/>
    </source>
</evidence>
<dbReference type="GO" id="GO:0000287">
    <property type="term" value="F:magnesium ion binding"/>
    <property type="evidence" value="ECO:0007669"/>
    <property type="project" value="UniProtKB-UniRule"/>
</dbReference>
<comment type="subunit">
    <text evidence="15">Homodimer.</text>
</comment>
<dbReference type="GO" id="GO:0051537">
    <property type="term" value="F:2 iron, 2 sulfur cluster binding"/>
    <property type="evidence" value="ECO:0007669"/>
    <property type="project" value="UniProtKB-UniRule"/>
</dbReference>
<dbReference type="PROSITE" id="PS00887">
    <property type="entry name" value="ILVD_EDD_2"/>
    <property type="match status" value="1"/>
</dbReference>
<dbReference type="PANTHER" id="PTHR21000">
    <property type="entry name" value="DIHYDROXY-ACID DEHYDRATASE DAD"/>
    <property type="match status" value="1"/>
</dbReference>
<evidence type="ECO:0000256" key="11">
    <source>
        <dbReference type="ARBA" id="ARBA00029304"/>
    </source>
</evidence>
<comment type="caution">
    <text evidence="19">The sequence shown here is derived from an EMBL/GenBank/DDBJ whole genome shotgun (WGS) entry which is preliminary data.</text>
</comment>
<dbReference type="Pfam" id="PF24877">
    <property type="entry name" value="ILV_EDD_C"/>
    <property type="match status" value="1"/>
</dbReference>
<dbReference type="InterPro" id="IPR042096">
    <property type="entry name" value="Dihydro-acid_dehy_C"/>
</dbReference>
<dbReference type="InterPro" id="IPR004404">
    <property type="entry name" value="DihydroxyA_deHydtase"/>
</dbReference>